<dbReference type="Pfam" id="PF12770">
    <property type="entry name" value="CHAT"/>
    <property type="match status" value="1"/>
</dbReference>
<name>A0ABN8R442_9CNID</name>
<protein>
    <recommendedName>
        <fullName evidence="6">CHAT domain-containing protein</fullName>
    </recommendedName>
</protein>
<dbReference type="PANTHER" id="PTHR45954:SF1">
    <property type="entry name" value="LD33695P"/>
    <property type="match status" value="1"/>
</dbReference>
<comment type="caution">
    <text evidence="7">The sequence shown here is derived from an EMBL/GenBank/DDBJ whole genome shotgun (WGS) entry which is preliminary data.</text>
</comment>
<dbReference type="EMBL" id="CALNXK010000188">
    <property type="protein sequence ID" value="CAH3174122.1"/>
    <property type="molecule type" value="Genomic_DNA"/>
</dbReference>
<dbReference type="InterPro" id="IPR019734">
    <property type="entry name" value="TPR_rpt"/>
</dbReference>
<dbReference type="PROSITE" id="PS50005">
    <property type="entry name" value="TPR"/>
    <property type="match status" value="9"/>
</dbReference>
<dbReference type="InterPro" id="IPR024983">
    <property type="entry name" value="CHAT_dom"/>
</dbReference>
<dbReference type="Gene3D" id="1.25.40.10">
    <property type="entry name" value="Tetratricopeptide repeat domain"/>
    <property type="match status" value="4"/>
</dbReference>
<reference evidence="7 8" key="1">
    <citation type="submission" date="2022-05" db="EMBL/GenBank/DDBJ databases">
        <authorList>
            <consortium name="Genoscope - CEA"/>
            <person name="William W."/>
        </authorList>
    </citation>
    <scope>NUCLEOTIDE SEQUENCE [LARGE SCALE GENOMIC DNA]</scope>
</reference>
<keyword evidence="8" id="KW-1185">Reference proteome</keyword>
<dbReference type="InterPro" id="IPR052386">
    <property type="entry name" value="GPSM"/>
</dbReference>
<dbReference type="SUPFAM" id="SSF48452">
    <property type="entry name" value="TPR-like"/>
    <property type="match status" value="2"/>
</dbReference>
<evidence type="ECO:0000256" key="4">
    <source>
        <dbReference type="PROSITE-ProRule" id="PRU00339"/>
    </source>
</evidence>
<feature type="repeat" description="TPR" evidence="4">
    <location>
        <begin position="29"/>
        <end position="62"/>
    </location>
</feature>
<feature type="domain" description="CHAT" evidence="6">
    <location>
        <begin position="557"/>
        <end position="829"/>
    </location>
</feature>
<feature type="repeat" description="TPR" evidence="4">
    <location>
        <begin position="349"/>
        <end position="382"/>
    </location>
</feature>
<evidence type="ECO:0000313" key="8">
    <source>
        <dbReference type="Proteomes" id="UP001159405"/>
    </source>
</evidence>
<proteinExistence type="predicted"/>
<feature type="coiled-coil region" evidence="5">
    <location>
        <begin position="2"/>
        <end position="29"/>
    </location>
</feature>
<evidence type="ECO:0000256" key="5">
    <source>
        <dbReference type="SAM" id="Coils"/>
    </source>
</evidence>
<feature type="repeat" description="TPR" evidence="4">
    <location>
        <begin position="269"/>
        <end position="302"/>
    </location>
</feature>
<dbReference type="PROSITE" id="PS50293">
    <property type="entry name" value="TPR_REGION"/>
    <property type="match status" value="3"/>
</dbReference>
<keyword evidence="2" id="KW-0963">Cytoplasm</keyword>
<evidence type="ECO:0000256" key="2">
    <source>
        <dbReference type="ARBA" id="ARBA00022490"/>
    </source>
</evidence>
<evidence type="ECO:0000256" key="3">
    <source>
        <dbReference type="ARBA" id="ARBA00022737"/>
    </source>
</evidence>
<sequence>MTQRIIKRIENYTKRLLEAQQNNSRIEEGRAYCNLGNAYYSLCDFQRAIEYHEKDLSIAKDVGDRAGEGRAYGNLGNAYDSLGDFQRAIEYHEKDLSIAKDVGDRAGEGKAYCNLGNAYLNLGDFQRAIEYHQKDLSIAKDVGDRAGEGRAYCNLGNAYDSLGDFQRAIEYHEKDLSIAKDVGDRAGEGKAYGNLGNAYDSLGDFQRAIEYHEKDLSIAKDVGDRAGEGKAYCNLGNAYLNLGDFQRAIEYHEKDLSIAKDVGDRAGEGKAYCNLGNAYLNLGDFQRAIEYHEKDLSIAKDVGDRAGEGKAYCNLGNAYLNLGDFQRAIEYHEKDLSIAKDVGDRAGEASAYYNLGISYLKLDSLNEALANFRLSVETHNTIRASLISKDVWKISYRTVAKNAYTYLWQVLIMLQKTNEALYAAEQGRAQALQDALEMKYDFPSFPHSCNKPEEEVTNISRKTSTLTTFLAIQNETINLWVLGKESNAVFRQAKLTMENVHEDSFAALLEASLKKIDAGVDVRCENRSLDKVSDNPAPKTRGDDRILEPSRRKTDWLQPLYDVVIGPIEDLLNCDELIVVPDGALSLAPWAALSESLRIRTVPSLGILKLITDSSADHHTKDGVLLVGDPSLEKVTDKRGRPIYKKLNYAKMEVEMIGEILNGQPLTGEAATKQEVLKRIESVALVHIAAHGRKETGEIALAPNPGWKSKNPNPREEEDYILKMSDIQATELRAKLVVLSCCHSGKGEVNSEGVVGMARAFLFAGARSVLVSLWAIDDEATIEFMKSFYQHLRAGESASHALQRAMKCLRDSENFSAPKYWAPFVLIGDDVTIQFDANH</sequence>
<organism evidence="7 8">
    <name type="scientific">Porites lobata</name>
    <dbReference type="NCBI Taxonomy" id="104759"/>
    <lineage>
        <taxon>Eukaryota</taxon>
        <taxon>Metazoa</taxon>
        <taxon>Cnidaria</taxon>
        <taxon>Anthozoa</taxon>
        <taxon>Hexacorallia</taxon>
        <taxon>Scleractinia</taxon>
        <taxon>Fungiina</taxon>
        <taxon>Poritidae</taxon>
        <taxon>Porites</taxon>
    </lineage>
</organism>
<keyword evidence="5" id="KW-0175">Coiled coil</keyword>
<feature type="repeat" description="TPR" evidence="4">
    <location>
        <begin position="309"/>
        <end position="342"/>
    </location>
</feature>
<keyword evidence="4" id="KW-0802">TPR repeat</keyword>
<dbReference type="Pfam" id="PF13424">
    <property type="entry name" value="TPR_12"/>
    <property type="match status" value="4"/>
</dbReference>
<accession>A0ABN8R442</accession>
<evidence type="ECO:0000256" key="1">
    <source>
        <dbReference type="ARBA" id="ARBA00004496"/>
    </source>
</evidence>
<feature type="repeat" description="TPR" evidence="4">
    <location>
        <begin position="189"/>
        <end position="222"/>
    </location>
</feature>
<feature type="repeat" description="TPR" evidence="4">
    <location>
        <begin position="69"/>
        <end position="102"/>
    </location>
</feature>
<dbReference type="InterPro" id="IPR011990">
    <property type="entry name" value="TPR-like_helical_dom_sf"/>
</dbReference>
<dbReference type="Pfam" id="PF13176">
    <property type="entry name" value="TPR_7"/>
    <property type="match status" value="1"/>
</dbReference>
<gene>
    <name evidence="7" type="ORF">PLOB_00014673</name>
</gene>
<feature type="repeat" description="TPR" evidence="4">
    <location>
        <begin position="149"/>
        <end position="182"/>
    </location>
</feature>
<feature type="repeat" description="TPR" evidence="4">
    <location>
        <begin position="109"/>
        <end position="142"/>
    </location>
</feature>
<dbReference type="Proteomes" id="UP001159405">
    <property type="component" value="Unassembled WGS sequence"/>
</dbReference>
<keyword evidence="3" id="KW-0677">Repeat</keyword>
<dbReference type="PANTHER" id="PTHR45954">
    <property type="entry name" value="LD33695P"/>
    <property type="match status" value="1"/>
</dbReference>
<comment type="subcellular location">
    <subcellularLocation>
        <location evidence="1">Cytoplasm</location>
    </subcellularLocation>
</comment>
<feature type="repeat" description="TPR" evidence="4">
    <location>
        <begin position="229"/>
        <end position="262"/>
    </location>
</feature>
<evidence type="ECO:0000313" key="7">
    <source>
        <dbReference type="EMBL" id="CAH3174122.1"/>
    </source>
</evidence>
<dbReference type="SMART" id="SM00028">
    <property type="entry name" value="TPR"/>
    <property type="match status" value="9"/>
</dbReference>
<evidence type="ECO:0000259" key="6">
    <source>
        <dbReference type="Pfam" id="PF12770"/>
    </source>
</evidence>